<evidence type="ECO:0000256" key="11">
    <source>
        <dbReference type="PIRSR" id="PIRSR604808-3"/>
    </source>
</evidence>
<dbReference type="GO" id="GO:0008270">
    <property type="term" value="F:zinc ion binding"/>
    <property type="evidence" value="ECO:0007669"/>
    <property type="project" value="UniProtKB-KW"/>
</dbReference>
<feature type="binding site" evidence="10">
    <location>
        <position position="341"/>
    </location>
    <ligand>
        <name>Mg(2+)</name>
        <dbReference type="ChEBI" id="CHEBI:18420"/>
        <label>1</label>
    </ligand>
</feature>
<comment type="caution">
    <text evidence="14">The sequence shown here is derived from an EMBL/GenBank/DDBJ whole genome shotgun (WGS) entry which is preliminary data.</text>
</comment>
<keyword evidence="7 10" id="KW-0460">Magnesium</keyword>
<dbReference type="Pfam" id="PF06839">
    <property type="entry name" value="Zn_ribbon_GRF"/>
    <property type="match status" value="1"/>
</dbReference>
<evidence type="ECO:0000256" key="6">
    <source>
        <dbReference type="ARBA" id="ARBA00022833"/>
    </source>
</evidence>
<evidence type="ECO:0000256" key="10">
    <source>
        <dbReference type="PIRSR" id="PIRSR604808-2"/>
    </source>
</evidence>
<dbReference type="PROSITE" id="PS51435">
    <property type="entry name" value="AP_NUCLEASE_F1_4"/>
    <property type="match status" value="1"/>
</dbReference>
<feature type="active site" evidence="9">
    <location>
        <position position="169"/>
    </location>
</feature>
<feature type="binding site" evidence="10">
    <location>
        <position position="342"/>
    </location>
    <ligand>
        <name>Mg(2+)</name>
        <dbReference type="ChEBI" id="CHEBI:18420"/>
        <label>1</label>
    </ligand>
</feature>
<keyword evidence="10" id="KW-0464">Manganese</keyword>
<keyword evidence="5" id="KW-0378">Hydrolase</keyword>
<dbReference type="PANTHER" id="PTHR22748">
    <property type="entry name" value="AP ENDONUCLEASE"/>
    <property type="match status" value="1"/>
</dbReference>
<dbReference type="InterPro" id="IPR005135">
    <property type="entry name" value="Endo/exonuclease/phosphatase"/>
</dbReference>
<evidence type="ECO:0000313" key="15">
    <source>
        <dbReference type="Proteomes" id="UP000031516"/>
    </source>
</evidence>
<protein>
    <recommendedName>
        <fullName evidence="2">DNA-(apurinic or apyrimidinic site) endonuclease 2</fullName>
    </recommendedName>
</protein>
<evidence type="ECO:0000256" key="1">
    <source>
        <dbReference type="ARBA" id="ARBA00007092"/>
    </source>
</evidence>
<dbReference type="SUPFAM" id="SSF56219">
    <property type="entry name" value="DNase I-like"/>
    <property type="match status" value="1"/>
</dbReference>
<dbReference type="GO" id="GO:0005634">
    <property type="term" value="C:nucleus"/>
    <property type="evidence" value="ECO:0007669"/>
    <property type="project" value="TreeGrafter"/>
</dbReference>
<dbReference type="InterPro" id="IPR036691">
    <property type="entry name" value="Endo/exonu/phosph_ase_sf"/>
</dbReference>
<evidence type="ECO:0000256" key="3">
    <source>
        <dbReference type="ARBA" id="ARBA00022723"/>
    </source>
</evidence>
<dbReference type="OrthoDB" id="391817at2759"/>
<keyword evidence="15" id="KW-1185">Reference proteome</keyword>
<feature type="active site" description="Proton donor/acceptor" evidence="9">
    <location>
        <position position="210"/>
    </location>
</feature>
<dbReference type="PANTHER" id="PTHR22748:SF4">
    <property type="entry name" value="DNA-(APURINIC OR APYRIMIDINIC SITE) ENDONUCLEASE 2"/>
    <property type="match status" value="1"/>
</dbReference>
<reference evidence="14 15" key="1">
    <citation type="submission" date="2014-03" db="EMBL/GenBank/DDBJ databases">
        <title>The genome of Kluyveromyces dobzhanskii.</title>
        <authorList>
            <person name="Nystedt B."/>
            <person name="Astrom S."/>
        </authorList>
    </citation>
    <scope>NUCLEOTIDE SEQUENCE [LARGE SCALE GENOMIC DNA]</scope>
    <source>
        <strain evidence="14 15">CBS 2104</strain>
    </source>
</reference>
<feature type="site" description="Transition state stabilizer" evidence="11">
    <location>
        <position position="212"/>
    </location>
</feature>
<dbReference type="Pfam" id="PF03372">
    <property type="entry name" value="Exo_endo_phos"/>
    <property type="match status" value="1"/>
</dbReference>
<feature type="site" description="Important for catalytic activity" evidence="11">
    <location>
        <position position="316"/>
    </location>
</feature>
<dbReference type="GO" id="GO:0008311">
    <property type="term" value="F:double-stranded DNA 3'-5' DNA exonuclease activity"/>
    <property type="evidence" value="ECO:0007669"/>
    <property type="project" value="TreeGrafter"/>
</dbReference>
<keyword evidence="8" id="KW-0539">Nucleus</keyword>
<gene>
    <name evidence="14" type="ORF">KLDO_g2916</name>
</gene>
<dbReference type="Gene3D" id="3.60.10.10">
    <property type="entry name" value="Endonuclease/exonuclease/phosphatase"/>
    <property type="match status" value="1"/>
</dbReference>
<feature type="domain" description="GRF-type" evidence="13">
    <location>
        <begin position="455"/>
        <end position="499"/>
    </location>
</feature>
<feature type="binding site" evidence="10">
    <location>
        <position position="52"/>
    </location>
    <ligand>
        <name>Mg(2+)</name>
        <dbReference type="ChEBI" id="CHEBI:18420"/>
        <label>1</label>
    </ligand>
</feature>
<name>A0A0A8L962_9SACH</name>
<proteinExistence type="inferred from homology"/>
<comment type="similarity">
    <text evidence="1">Belongs to the DNA repair enzymes AP/ExoA family.</text>
</comment>
<evidence type="ECO:0000313" key="14">
    <source>
        <dbReference type="EMBL" id="CDO94658.1"/>
    </source>
</evidence>
<dbReference type="GO" id="GO:0003906">
    <property type="term" value="F:DNA-(apurinic or apyrimidinic site) endonuclease activity"/>
    <property type="evidence" value="ECO:0007669"/>
    <property type="project" value="TreeGrafter"/>
</dbReference>
<organism evidence="14 15">
    <name type="scientific">Kluyveromyces dobzhanskii CBS 2104</name>
    <dbReference type="NCBI Taxonomy" id="1427455"/>
    <lineage>
        <taxon>Eukaryota</taxon>
        <taxon>Fungi</taxon>
        <taxon>Dikarya</taxon>
        <taxon>Ascomycota</taxon>
        <taxon>Saccharomycotina</taxon>
        <taxon>Saccharomycetes</taxon>
        <taxon>Saccharomycetales</taxon>
        <taxon>Saccharomycetaceae</taxon>
        <taxon>Kluyveromyces</taxon>
    </lineage>
</organism>
<dbReference type="EMBL" id="CCBQ010000039">
    <property type="protein sequence ID" value="CDO94658.1"/>
    <property type="molecule type" value="Genomic_DNA"/>
</dbReference>
<evidence type="ECO:0000256" key="5">
    <source>
        <dbReference type="ARBA" id="ARBA00022801"/>
    </source>
</evidence>
<keyword evidence="6" id="KW-0862">Zinc</keyword>
<dbReference type="InterPro" id="IPR004808">
    <property type="entry name" value="AP_endonuc_1"/>
</dbReference>
<feature type="site" description="Interaction with DNA substrate" evidence="11">
    <location>
        <position position="342"/>
    </location>
</feature>
<feature type="binding site" evidence="10">
    <location>
        <position position="16"/>
    </location>
    <ligand>
        <name>Mg(2+)</name>
        <dbReference type="ChEBI" id="CHEBI:18420"/>
        <label>1</label>
    </ligand>
</feature>
<evidence type="ECO:0000256" key="4">
    <source>
        <dbReference type="ARBA" id="ARBA00022771"/>
    </source>
</evidence>
<evidence type="ECO:0000259" key="13">
    <source>
        <dbReference type="PROSITE" id="PS51999"/>
    </source>
</evidence>
<sequence>MQEVKDKNGVRFLTFNVNGVRTLFQHYPFSRMNNSLKLAFELFQADIVTLQELKIDAKGISKWGKVEGYQSYITIPQLRKGYSGVGCWVRIPPDDDPKKDHLRVVKAEEGITGLLRVQSNGVSYRESSESIGGYAGLDFTDEKQLLHIDGEGRCVIIELANNVVVFSTYCPANSTQTEDGEQSRLIFLKLLFKRIRNLHKLGKHIVLMGDINVCRDLKDHATALEELSIPISCYKTGSEIEDKFNDKCVQFIMDPVRIGRRLLNTMLSDSLIPQYAQQGILVDSTRHIQGKDRLKMYTVWNTLLNTRPANYGSRIDFIFVDADLKDSIQGGDILTTIMGSDHCPVYMDISVDSLAISCKSFAKPKFEAKTRYVLNQGNIMEMFRKVIGNENNSVKATENKISKPPVHRTSSIPAALESAAPLQSDMFDSSNQPLPRLKSTHMKAFEDMLGKAPVCQHGEETILRVSKTDKNYGKKFWVCKRSKGEKNDPEASCSFFQWK</sequence>
<dbReference type="PROSITE" id="PS51999">
    <property type="entry name" value="ZF_GRF"/>
    <property type="match status" value="1"/>
</dbReference>
<evidence type="ECO:0000256" key="12">
    <source>
        <dbReference type="PROSITE-ProRule" id="PRU01343"/>
    </source>
</evidence>
<comment type="cofactor">
    <cofactor evidence="10">
        <name>Mg(2+)</name>
        <dbReference type="ChEBI" id="CHEBI:18420"/>
    </cofactor>
    <cofactor evidence="10">
        <name>Mn(2+)</name>
        <dbReference type="ChEBI" id="CHEBI:29035"/>
    </cofactor>
    <text evidence="10">Probably binds two magnesium or manganese ions per subunit.</text>
</comment>
<keyword evidence="3 10" id="KW-0479">Metal-binding</keyword>
<accession>A0A0A8L962</accession>
<feature type="binding site" evidence="10">
    <location>
        <position position="212"/>
    </location>
    <ligand>
        <name>Mg(2+)</name>
        <dbReference type="ChEBI" id="CHEBI:18420"/>
        <label>2</label>
    </ligand>
</feature>
<feature type="active site" description="Proton acceptor" evidence="9">
    <location>
        <position position="342"/>
    </location>
</feature>
<dbReference type="AlphaFoldDB" id="A0A0A8L962"/>
<evidence type="ECO:0000256" key="9">
    <source>
        <dbReference type="PIRSR" id="PIRSR604808-1"/>
    </source>
</evidence>
<dbReference type="GO" id="GO:0008081">
    <property type="term" value="F:phosphoric diester hydrolase activity"/>
    <property type="evidence" value="ECO:0007669"/>
    <property type="project" value="TreeGrafter"/>
</dbReference>
<dbReference type="GO" id="GO:0006284">
    <property type="term" value="P:base-excision repair"/>
    <property type="evidence" value="ECO:0007669"/>
    <property type="project" value="TreeGrafter"/>
</dbReference>
<evidence type="ECO:0000256" key="7">
    <source>
        <dbReference type="ARBA" id="ARBA00022842"/>
    </source>
</evidence>
<dbReference type="Proteomes" id="UP000031516">
    <property type="component" value="Unassembled WGS sequence"/>
</dbReference>
<dbReference type="InterPro" id="IPR010666">
    <property type="entry name" value="Znf_GRF"/>
</dbReference>
<evidence type="ECO:0000256" key="8">
    <source>
        <dbReference type="ARBA" id="ARBA00023242"/>
    </source>
</evidence>
<feature type="binding site" evidence="10">
    <location>
        <position position="210"/>
    </location>
    <ligand>
        <name>Mg(2+)</name>
        <dbReference type="ChEBI" id="CHEBI:18420"/>
        <label>2</label>
    </ligand>
</feature>
<keyword evidence="4 12" id="KW-0863">Zinc-finger</keyword>
<evidence type="ECO:0000256" key="2">
    <source>
        <dbReference type="ARBA" id="ARBA00013541"/>
    </source>
</evidence>